<keyword evidence="1" id="KW-0443">Lipid metabolism</keyword>
<reference evidence="5" key="1">
    <citation type="journal article" date="2019" name="Int. J. Syst. Evol. Microbiol.">
        <title>The Global Catalogue of Microorganisms (GCM) 10K type strain sequencing project: providing services to taxonomists for standard genome sequencing and annotation.</title>
        <authorList>
            <consortium name="The Broad Institute Genomics Platform"/>
            <consortium name="The Broad Institute Genome Sequencing Center for Infectious Disease"/>
            <person name="Wu L."/>
            <person name="Ma J."/>
        </authorList>
    </citation>
    <scope>NUCLEOTIDE SEQUENCE [LARGE SCALE GENOMIC DNA]</scope>
    <source>
        <strain evidence="5">JCM 16001</strain>
    </source>
</reference>
<dbReference type="InterPro" id="IPR002641">
    <property type="entry name" value="PNPLA_dom"/>
</dbReference>
<dbReference type="RefSeq" id="WP_344492652.1">
    <property type="nucleotide sequence ID" value="NZ_BAAAQF010000034.1"/>
</dbReference>
<organism evidence="4 5">
    <name type="scientific">Glycomyces endophyticus</name>
    <dbReference type="NCBI Taxonomy" id="480996"/>
    <lineage>
        <taxon>Bacteria</taxon>
        <taxon>Bacillati</taxon>
        <taxon>Actinomycetota</taxon>
        <taxon>Actinomycetes</taxon>
        <taxon>Glycomycetales</taxon>
        <taxon>Glycomycetaceae</taxon>
        <taxon>Glycomyces</taxon>
    </lineage>
</organism>
<protein>
    <submittedName>
        <fullName evidence="4">Patatin-like phospholipase family protein</fullName>
    </submittedName>
</protein>
<evidence type="ECO:0000313" key="4">
    <source>
        <dbReference type="EMBL" id="GAA1695329.1"/>
    </source>
</evidence>
<gene>
    <name evidence="4" type="ORF">GCM10009830_49020</name>
</gene>
<keyword evidence="5" id="KW-1185">Reference proteome</keyword>
<evidence type="ECO:0000259" key="3">
    <source>
        <dbReference type="Pfam" id="PF01734"/>
    </source>
</evidence>
<accession>A0ABP4U199</accession>
<proteinExistence type="predicted"/>
<dbReference type="Gene3D" id="3.40.1090.10">
    <property type="entry name" value="Cytosolic phospholipase A2 catalytic domain"/>
    <property type="match status" value="2"/>
</dbReference>
<dbReference type="EMBL" id="BAAAQF010000034">
    <property type="protein sequence ID" value="GAA1695329.1"/>
    <property type="molecule type" value="Genomic_DNA"/>
</dbReference>
<dbReference type="Pfam" id="PF01734">
    <property type="entry name" value="Patatin"/>
    <property type="match status" value="1"/>
</dbReference>
<feature type="domain" description="PNPLA" evidence="3">
    <location>
        <begin position="31"/>
        <end position="227"/>
    </location>
</feature>
<dbReference type="InterPro" id="IPR016035">
    <property type="entry name" value="Acyl_Trfase/lysoPLipase"/>
</dbReference>
<name>A0ABP4U199_9ACTN</name>
<dbReference type="Proteomes" id="UP001499851">
    <property type="component" value="Unassembled WGS sequence"/>
</dbReference>
<sequence length="313" mass="31547">MNESSPLHAVPAASGPPLDATARVPSGTRALVLGGGGSAGNAWLIGVVAGLAEAGLDVTGADLVVGTSAGATAATQITGANPADLLTATLAPPPPRPGPAADRIAAAVAAHMDRMRRLIAAATGPDDLRRALAAAAMDLDAGADGTRSAQWRATVAARLPAPDWPDRAVLLTAVDARTGEPVVLDRRSGVDLADAVAASCSSGPPHRVGGHRFIDGGFRRNDNADLAAGCERVLVLSPLGGTTLTPPAWGMHLAAQTDELRAAGSRVATVLPDDDARAAFGDSLMDPAARPPSARAGHRQGLALAEHLAELWR</sequence>
<evidence type="ECO:0000313" key="5">
    <source>
        <dbReference type="Proteomes" id="UP001499851"/>
    </source>
</evidence>
<feature type="region of interest" description="Disordered" evidence="2">
    <location>
        <begin position="1"/>
        <end position="20"/>
    </location>
</feature>
<comment type="caution">
    <text evidence="4">The sequence shown here is derived from an EMBL/GenBank/DDBJ whole genome shotgun (WGS) entry which is preliminary data.</text>
</comment>
<evidence type="ECO:0000256" key="2">
    <source>
        <dbReference type="SAM" id="MobiDB-lite"/>
    </source>
</evidence>
<evidence type="ECO:0000256" key="1">
    <source>
        <dbReference type="ARBA" id="ARBA00023098"/>
    </source>
</evidence>
<dbReference type="SUPFAM" id="SSF52151">
    <property type="entry name" value="FabD/lysophospholipase-like"/>
    <property type="match status" value="1"/>
</dbReference>